<gene>
    <name evidence="1" type="ORF">DERYTH_LOCUS10945</name>
</gene>
<accession>A0A9N9HDI1</accession>
<dbReference type="AlphaFoldDB" id="A0A9N9HDI1"/>
<comment type="caution">
    <text evidence="1">The sequence shown here is derived from an EMBL/GenBank/DDBJ whole genome shotgun (WGS) entry which is preliminary data.</text>
</comment>
<evidence type="ECO:0000313" key="1">
    <source>
        <dbReference type="EMBL" id="CAG8665652.1"/>
    </source>
</evidence>
<reference evidence="1" key="1">
    <citation type="submission" date="2021-06" db="EMBL/GenBank/DDBJ databases">
        <authorList>
            <person name="Kallberg Y."/>
            <person name="Tangrot J."/>
            <person name="Rosling A."/>
        </authorList>
    </citation>
    <scope>NUCLEOTIDE SEQUENCE</scope>
    <source>
        <strain evidence="1">MA453B</strain>
    </source>
</reference>
<proteinExistence type="predicted"/>
<organism evidence="1 2">
    <name type="scientific">Dentiscutata erythropus</name>
    <dbReference type="NCBI Taxonomy" id="1348616"/>
    <lineage>
        <taxon>Eukaryota</taxon>
        <taxon>Fungi</taxon>
        <taxon>Fungi incertae sedis</taxon>
        <taxon>Mucoromycota</taxon>
        <taxon>Glomeromycotina</taxon>
        <taxon>Glomeromycetes</taxon>
        <taxon>Diversisporales</taxon>
        <taxon>Gigasporaceae</taxon>
        <taxon>Dentiscutata</taxon>
    </lineage>
</organism>
<sequence length="89" mass="9841">MFGIRVDISYAVGVRAGIHMFGGIQKLASEIDAQNFPSIPRHAHAIVILLTFAKILCESIEDLNTSLEIDSANAEALYLHGEDYMYTDQ</sequence>
<name>A0A9N9HDI1_9GLOM</name>
<dbReference type="EMBL" id="CAJVPY010006595">
    <property type="protein sequence ID" value="CAG8665652.1"/>
    <property type="molecule type" value="Genomic_DNA"/>
</dbReference>
<protein>
    <submittedName>
        <fullName evidence="1">24471_t:CDS:1</fullName>
    </submittedName>
</protein>
<dbReference type="Proteomes" id="UP000789405">
    <property type="component" value="Unassembled WGS sequence"/>
</dbReference>
<evidence type="ECO:0000313" key="2">
    <source>
        <dbReference type="Proteomes" id="UP000789405"/>
    </source>
</evidence>
<keyword evidence="2" id="KW-1185">Reference proteome</keyword>